<dbReference type="SUPFAM" id="SSF54292">
    <property type="entry name" value="2Fe-2S ferredoxin-like"/>
    <property type="match status" value="1"/>
</dbReference>
<dbReference type="CDD" id="cd00207">
    <property type="entry name" value="fer2"/>
    <property type="match status" value="1"/>
</dbReference>
<dbReference type="RefSeq" id="WP_093606319.1">
    <property type="nucleotide sequence ID" value="NZ_FOYL01000024.1"/>
</dbReference>
<evidence type="ECO:0000256" key="2">
    <source>
        <dbReference type="ARBA" id="ARBA00022723"/>
    </source>
</evidence>
<name>A0A1I6FJ34_9PSEU</name>
<keyword evidence="3" id="KW-0560">Oxidoreductase</keyword>
<evidence type="ECO:0000313" key="8">
    <source>
        <dbReference type="EMBL" id="SFR29945.1"/>
    </source>
</evidence>
<keyword evidence="9" id="KW-1185">Reference proteome</keyword>
<evidence type="ECO:0000256" key="6">
    <source>
        <dbReference type="ARBA" id="ARBA00060707"/>
    </source>
</evidence>
<dbReference type="Gene3D" id="3.10.20.30">
    <property type="match status" value="1"/>
</dbReference>
<dbReference type="InterPro" id="IPR002888">
    <property type="entry name" value="2Fe-2S-bd"/>
</dbReference>
<dbReference type="SUPFAM" id="SSF47741">
    <property type="entry name" value="CO dehydrogenase ISP C-domain like"/>
    <property type="match status" value="1"/>
</dbReference>
<dbReference type="Pfam" id="PF01799">
    <property type="entry name" value="Fer2_2"/>
    <property type="match status" value="1"/>
</dbReference>
<dbReference type="PANTHER" id="PTHR45331">
    <property type="entry name" value="OXIDOREDUCTASE, IRON-SULPHUR BINDING SUBUNIT-RELATED-RELATED"/>
    <property type="match status" value="1"/>
</dbReference>
<evidence type="ECO:0000313" key="9">
    <source>
        <dbReference type="Proteomes" id="UP000198583"/>
    </source>
</evidence>
<keyword evidence="2" id="KW-0479">Metal-binding</keyword>
<dbReference type="InterPro" id="IPR036884">
    <property type="entry name" value="2Fe-2S-bd_dom_sf"/>
</dbReference>
<keyword evidence="4" id="KW-0408">Iron</keyword>
<dbReference type="AlphaFoldDB" id="A0A1I6FJ34"/>
<dbReference type="GO" id="GO:0046872">
    <property type="term" value="F:metal ion binding"/>
    <property type="evidence" value="ECO:0007669"/>
    <property type="project" value="UniProtKB-KW"/>
</dbReference>
<dbReference type="PROSITE" id="PS00197">
    <property type="entry name" value="2FE2S_FER_1"/>
    <property type="match status" value="1"/>
</dbReference>
<dbReference type="InterPro" id="IPR001041">
    <property type="entry name" value="2Fe-2S_ferredoxin-type"/>
</dbReference>
<keyword evidence="5" id="KW-0411">Iron-sulfur</keyword>
<proteinExistence type="predicted"/>
<dbReference type="InterPro" id="IPR036010">
    <property type="entry name" value="2Fe-2S_ferredoxin-like_sf"/>
</dbReference>
<evidence type="ECO:0000259" key="7">
    <source>
        <dbReference type="PROSITE" id="PS51085"/>
    </source>
</evidence>
<dbReference type="Proteomes" id="UP000198583">
    <property type="component" value="Unassembled WGS sequence"/>
</dbReference>
<dbReference type="EMBL" id="FOYL01000024">
    <property type="protein sequence ID" value="SFR29945.1"/>
    <property type="molecule type" value="Genomic_DNA"/>
</dbReference>
<dbReference type="FunFam" id="3.10.20.30:FF:000020">
    <property type="entry name" value="Xanthine dehydrogenase iron-sulfur subunit"/>
    <property type="match status" value="1"/>
</dbReference>
<evidence type="ECO:0000256" key="5">
    <source>
        <dbReference type="ARBA" id="ARBA00023014"/>
    </source>
</evidence>
<organism evidence="8 9">
    <name type="scientific">Lentzea waywayandensis</name>
    <dbReference type="NCBI Taxonomy" id="84724"/>
    <lineage>
        <taxon>Bacteria</taxon>
        <taxon>Bacillati</taxon>
        <taxon>Actinomycetota</taxon>
        <taxon>Actinomycetes</taxon>
        <taxon>Pseudonocardiales</taxon>
        <taxon>Pseudonocardiaceae</taxon>
        <taxon>Lentzea</taxon>
    </lineage>
</organism>
<dbReference type="InterPro" id="IPR006058">
    <property type="entry name" value="2Fe2S_fd_BS"/>
</dbReference>
<gene>
    <name evidence="8" type="ORF">SAMN04488564_12438</name>
</gene>
<dbReference type="Pfam" id="PF00111">
    <property type="entry name" value="Fer2"/>
    <property type="match status" value="1"/>
</dbReference>
<feature type="domain" description="2Fe-2S ferredoxin-type" evidence="7">
    <location>
        <begin position="10"/>
        <end position="86"/>
    </location>
</feature>
<dbReference type="Gene3D" id="1.10.150.120">
    <property type="entry name" value="[2Fe-2S]-binding domain"/>
    <property type="match status" value="1"/>
</dbReference>
<comment type="pathway">
    <text evidence="6">Alkaloid degradation; nicotine degradation.</text>
</comment>
<reference evidence="9" key="1">
    <citation type="submission" date="2016-10" db="EMBL/GenBank/DDBJ databases">
        <authorList>
            <person name="Varghese N."/>
            <person name="Submissions S."/>
        </authorList>
    </citation>
    <scope>NUCLEOTIDE SEQUENCE [LARGE SCALE GENOMIC DNA]</scope>
    <source>
        <strain evidence="9">DSM 44232</strain>
    </source>
</reference>
<keyword evidence="1" id="KW-0001">2Fe-2S</keyword>
<evidence type="ECO:0000256" key="1">
    <source>
        <dbReference type="ARBA" id="ARBA00022714"/>
    </source>
</evidence>
<dbReference type="STRING" id="84724.SAMN04488564_12438"/>
<accession>A0A1I6FJ34</accession>
<evidence type="ECO:0000256" key="3">
    <source>
        <dbReference type="ARBA" id="ARBA00023002"/>
    </source>
</evidence>
<dbReference type="PANTHER" id="PTHR45331:SF2">
    <property type="entry name" value="OXIDOREDUCTASE WITH IRON-SULFUR SUBUNIT"/>
    <property type="match status" value="1"/>
</dbReference>
<dbReference type="OrthoDB" id="159930at2"/>
<dbReference type="FunFam" id="1.10.150.120:FF:000003">
    <property type="entry name" value="Carbon monoxide dehydrogenase, small subunit"/>
    <property type="match status" value="1"/>
</dbReference>
<sequence length="165" mass="17508">MSDALRQTPELVTLTVNGSVHQVQLDSRTTLLDALRDHLELSGTKKGCDQGACGACTVLLDGKRIVSCLVLAAQCEGREVTTVEGVTVDGRPHAVQEAFCRHDALQCGYCTPGQVMSAISLLAEGRAGSDDEIREFMSGNLCRCGAYPNIVAAIREVAGQEATSR</sequence>
<protein>
    <submittedName>
        <fullName evidence="8">Xanthine dehydrogenase YagT iron-sulfur-binding subunit</fullName>
    </submittedName>
</protein>
<dbReference type="InterPro" id="IPR012675">
    <property type="entry name" value="Beta-grasp_dom_sf"/>
</dbReference>
<evidence type="ECO:0000256" key="4">
    <source>
        <dbReference type="ARBA" id="ARBA00023004"/>
    </source>
</evidence>
<dbReference type="InterPro" id="IPR052914">
    <property type="entry name" value="Aldehyde_Oxdr_Iron-Sulfur"/>
</dbReference>
<dbReference type="PROSITE" id="PS51085">
    <property type="entry name" value="2FE2S_FER_2"/>
    <property type="match status" value="1"/>
</dbReference>
<dbReference type="GO" id="GO:0051537">
    <property type="term" value="F:2 iron, 2 sulfur cluster binding"/>
    <property type="evidence" value="ECO:0007669"/>
    <property type="project" value="UniProtKB-KW"/>
</dbReference>
<dbReference type="GO" id="GO:0016903">
    <property type="term" value="F:oxidoreductase activity, acting on the aldehyde or oxo group of donors"/>
    <property type="evidence" value="ECO:0007669"/>
    <property type="project" value="TreeGrafter"/>
</dbReference>